<accession>L1NIM3</accession>
<proteinExistence type="predicted"/>
<comment type="caution">
    <text evidence="1">The sequence shown here is derived from an EMBL/GenBank/DDBJ whole genome shotgun (WGS) entry which is preliminary data.</text>
</comment>
<dbReference type="HOGENOM" id="CLU_3314412_0_0_10"/>
<dbReference type="EMBL" id="AMEQ01000003">
    <property type="protein sequence ID" value="EKY03186.1"/>
    <property type="molecule type" value="Genomic_DNA"/>
</dbReference>
<gene>
    <name evidence="1" type="ORF">HMPREF9134_00075</name>
</gene>
<sequence>MLSSPLRDNRYILGFTDYRVAKTLVCEASLFSYLCAELC</sequence>
<name>L1NIM3_9PORP</name>
<evidence type="ECO:0000313" key="2">
    <source>
        <dbReference type="Proteomes" id="UP000010408"/>
    </source>
</evidence>
<dbReference type="STRING" id="1127696.HMPREF9134_00075"/>
<organism evidence="1 2">
    <name type="scientific">Porphyromonas catoniae F0037</name>
    <dbReference type="NCBI Taxonomy" id="1127696"/>
    <lineage>
        <taxon>Bacteria</taxon>
        <taxon>Pseudomonadati</taxon>
        <taxon>Bacteroidota</taxon>
        <taxon>Bacteroidia</taxon>
        <taxon>Bacteroidales</taxon>
        <taxon>Porphyromonadaceae</taxon>
        <taxon>Porphyromonas</taxon>
    </lineage>
</organism>
<dbReference type="AlphaFoldDB" id="L1NIM3"/>
<reference evidence="1 2" key="1">
    <citation type="submission" date="2012-05" db="EMBL/GenBank/DDBJ databases">
        <authorList>
            <person name="Weinstock G."/>
            <person name="Sodergren E."/>
            <person name="Lobos E.A."/>
            <person name="Fulton L."/>
            <person name="Fulton R."/>
            <person name="Courtney L."/>
            <person name="Fronick C."/>
            <person name="O'Laughlin M."/>
            <person name="Godfrey J."/>
            <person name="Wilson R.M."/>
            <person name="Miner T."/>
            <person name="Farmer C."/>
            <person name="Delehaunty K."/>
            <person name="Cordes M."/>
            <person name="Minx P."/>
            <person name="Tomlinson C."/>
            <person name="Chen J."/>
            <person name="Wollam A."/>
            <person name="Pepin K.H."/>
            <person name="Bhonagiri V."/>
            <person name="Zhang X."/>
            <person name="Suruliraj S."/>
            <person name="Warren W."/>
            <person name="Mitreva M."/>
            <person name="Mardis E.R."/>
            <person name="Wilson R.K."/>
        </authorList>
    </citation>
    <scope>NUCLEOTIDE SEQUENCE [LARGE SCALE GENOMIC DNA]</scope>
    <source>
        <strain evidence="1 2">F0037</strain>
    </source>
</reference>
<evidence type="ECO:0000313" key="1">
    <source>
        <dbReference type="EMBL" id="EKY03186.1"/>
    </source>
</evidence>
<protein>
    <submittedName>
        <fullName evidence="1">Uncharacterized protein</fullName>
    </submittedName>
</protein>
<dbReference type="Proteomes" id="UP000010408">
    <property type="component" value="Unassembled WGS sequence"/>
</dbReference>